<dbReference type="Proteomes" id="UP000255124">
    <property type="component" value="Unassembled WGS sequence"/>
</dbReference>
<reference evidence="3 5" key="2">
    <citation type="submission" date="2018-06" db="EMBL/GenBank/DDBJ databases">
        <authorList>
            <consortium name="Pathogen Informatics"/>
            <person name="Doyle S."/>
        </authorList>
    </citation>
    <scope>NUCLEOTIDE SEQUENCE [LARGE SCALE GENOMIC DNA]</scope>
    <source>
        <strain evidence="3 5">NCTC9810</strain>
    </source>
</reference>
<dbReference type="RefSeq" id="WP_101540812.1">
    <property type="nucleotide sequence ID" value="NZ_PKGS01000007.1"/>
</dbReference>
<dbReference type="AlphaFoldDB" id="A0A2I1M591"/>
<gene>
    <name evidence="2" type="ORF">CYJ34_08310</name>
    <name evidence="3" type="ORF">NCTC9810_01695</name>
</gene>
<keyword evidence="3" id="KW-0808">Transferase</keyword>
<dbReference type="InterPro" id="IPR038071">
    <property type="entry name" value="UROD/MetE-like_sf"/>
</dbReference>
<evidence type="ECO:0000259" key="1">
    <source>
        <dbReference type="Pfam" id="PF01208"/>
    </source>
</evidence>
<evidence type="ECO:0000313" key="5">
    <source>
        <dbReference type="Proteomes" id="UP000255124"/>
    </source>
</evidence>
<dbReference type="GO" id="GO:0032259">
    <property type="term" value="P:methylation"/>
    <property type="evidence" value="ECO:0007669"/>
    <property type="project" value="UniProtKB-KW"/>
</dbReference>
<dbReference type="PANTHER" id="PTHR47099">
    <property type="entry name" value="METHYLCOBAMIDE:COM METHYLTRANSFERASE MTBA"/>
    <property type="match status" value="1"/>
</dbReference>
<dbReference type="PANTHER" id="PTHR47099:SF1">
    <property type="entry name" value="METHYLCOBAMIDE:COM METHYLTRANSFERASE MTBA"/>
    <property type="match status" value="1"/>
</dbReference>
<dbReference type="Pfam" id="PF01208">
    <property type="entry name" value="URO-D"/>
    <property type="match status" value="1"/>
</dbReference>
<name>A0A2I1M591_9FIRM</name>
<organism evidence="2 4">
    <name type="scientific">Anaerococcus octavius</name>
    <dbReference type="NCBI Taxonomy" id="54007"/>
    <lineage>
        <taxon>Bacteria</taxon>
        <taxon>Bacillati</taxon>
        <taxon>Bacillota</taxon>
        <taxon>Tissierellia</taxon>
        <taxon>Tissierellales</taxon>
        <taxon>Peptoniphilaceae</taxon>
        <taxon>Anaerococcus</taxon>
    </lineage>
</organism>
<accession>A0A2I1M591</accession>
<dbReference type="OrthoDB" id="9780425at2"/>
<dbReference type="GO" id="GO:0006779">
    <property type="term" value="P:porphyrin-containing compound biosynthetic process"/>
    <property type="evidence" value="ECO:0007669"/>
    <property type="project" value="InterPro"/>
</dbReference>
<protein>
    <submittedName>
        <fullName evidence="3">Methylcobalamin:coenzyme M methyltransferase</fullName>
    </submittedName>
</protein>
<proteinExistence type="predicted"/>
<evidence type="ECO:0000313" key="3">
    <source>
        <dbReference type="EMBL" id="SUU93339.1"/>
    </source>
</evidence>
<dbReference type="EMBL" id="PKGS01000007">
    <property type="protein sequence ID" value="PKZ15279.1"/>
    <property type="molecule type" value="Genomic_DNA"/>
</dbReference>
<dbReference type="GO" id="GO:0008168">
    <property type="term" value="F:methyltransferase activity"/>
    <property type="evidence" value="ECO:0007669"/>
    <property type="project" value="UniProtKB-KW"/>
</dbReference>
<feature type="domain" description="Uroporphyrinogen decarboxylase (URO-D)" evidence="1">
    <location>
        <begin position="19"/>
        <end position="355"/>
    </location>
</feature>
<evidence type="ECO:0000313" key="2">
    <source>
        <dbReference type="EMBL" id="PKZ15279.1"/>
    </source>
</evidence>
<sequence length="370" mass="42097">MDKEELYEKMKDYKPEMTSSERTGAYLSGERVDHIPFAIMSTNRIIANELGYTIRDMDDVDKLSDIVQYKYDHYKMVGLTEELSLRTMGHALGSKLFFPENDIDYIDEFLMEDELNMDLVEIPNPYTNEVLAPKLERAHIQKERFPDMSIETEIPGPITTAAAIRPIEKLLRDLRKQPDKVKELLEFCVQANMAWAKVFKDEFGPTSVMVVDPVGCDDILSPKQVKEFALPYLKKQLNLYYELNGVKPNLHICGHTNKQWKYYKDLDIDFYSVDNCEDLEACKKEIEDKLIVVGNIPPVEVMRYGTIDDVIASVKDCIKKAGDAKSGYIAATGCGSPVGTPIENLDAFIYAINKYGKNAKLGEMPEAINE</sequence>
<dbReference type="Proteomes" id="UP000234335">
    <property type="component" value="Unassembled WGS sequence"/>
</dbReference>
<evidence type="ECO:0000313" key="4">
    <source>
        <dbReference type="Proteomes" id="UP000234335"/>
    </source>
</evidence>
<keyword evidence="3" id="KW-0489">Methyltransferase</keyword>
<reference evidence="2 4" key="1">
    <citation type="submission" date="2017-12" db="EMBL/GenBank/DDBJ databases">
        <title>Phylogenetic diversity of female urinary microbiome.</title>
        <authorList>
            <person name="Thomas-White K."/>
            <person name="Wolfe A.J."/>
        </authorList>
    </citation>
    <scope>NUCLEOTIDE SEQUENCE [LARGE SCALE GENOMIC DNA]</scope>
    <source>
        <strain evidence="2 4">UMB0119</strain>
    </source>
</reference>
<dbReference type="InterPro" id="IPR000257">
    <property type="entry name" value="Uroporphyrinogen_deCOase"/>
</dbReference>
<dbReference type="EMBL" id="UFTA01000002">
    <property type="protein sequence ID" value="SUU93339.1"/>
    <property type="molecule type" value="Genomic_DNA"/>
</dbReference>
<keyword evidence="4" id="KW-1185">Reference proteome</keyword>
<dbReference type="GO" id="GO:0004853">
    <property type="term" value="F:uroporphyrinogen decarboxylase activity"/>
    <property type="evidence" value="ECO:0007669"/>
    <property type="project" value="InterPro"/>
</dbReference>
<dbReference type="SUPFAM" id="SSF51726">
    <property type="entry name" value="UROD/MetE-like"/>
    <property type="match status" value="1"/>
</dbReference>
<dbReference type="CDD" id="cd03465">
    <property type="entry name" value="URO-D_like"/>
    <property type="match status" value="1"/>
</dbReference>
<dbReference type="Gene3D" id="3.20.20.210">
    <property type="match status" value="1"/>
</dbReference>
<dbReference type="InterPro" id="IPR052024">
    <property type="entry name" value="Methanogen_methyltrans"/>
</dbReference>